<feature type="chain" id="PRO_5013151769" evidence="6">
    <location>
        <begin position="27"/>
        <end position="1858"/>
    </location>
</feature>
<protein>
    <submittedName>
        <fullName evidence="9">Macrophage receptor MARCO</fullName>
    </submittedName>
</protein>
<dbReference type="InterPro" id="IPR011050">
    <property type="entry name" value="Pectin_lyase_fold/virulence"/>
</dbReference>
<dbReference type="InterPro" id="IPR006626">
    <property type="entry name" value="PbH1"/>
</dbReference>
<evidence type="ECO:0000256" key="6">
    <source>
        <dbReference type="SAM" id="SignalP"/>
    </source>
</evidence>
<dbReference type="PROSITE" id="PS50060">
    <property type="entry name" value="MAM_2"/>
    <property type="match status" value="1"/>
</dbReference>
<dbReference type="STRING" id="50429.A0A2B4RKY8"/>
<keyword evidence="3 5" id="KW-1015">Disulfide bond</keyword>
<feature type="domain" description="SRCR" evidence="8">
    <location>
        <begin position="523"/>
        <end position="623"/>
    </location>
</feature>
<evidence type="ECO:0000313" key="9">
    <source>
        <dbReference type="EMBL" id="PFX18271.1"/>
    </source>
</evidence>
<feature type="domain" description="MAM" evidence="7">
    <location>
        <begin position="1430"/>
        <end position="1599"/>
    </location>
</feature>
<gene>
    <name evidence="9" type="primary">MARCO</name>
    <name evidence="9" type="ORF">AWC38_SpisGene17358</name>
</gene>
<keyword evidence="10" id="KW-1185">Reference proteome</keyword>
<dbReference type="PANTHER" id="PTHR47653:SF1">
    <property type="entry name" value="DELETED IN MALIGNANT BRAIN TUMORS 1 PROTEIN"/>
    <property type="match status" value="1"/>
</dbReference>
<evidence type="ECO:0000256" key="5">
    <source>
        <dbReference type="PROSITE-ProRule" id="PRU00196"/>
    </source>
</evidence>
<accession>A0A2B4RKY8</accession>
<dbReference type="InterPro" id="IPR053243">
    <property type="entry name" value="SJ_maturation_regulator"/>
</dbReference>
<dbReference type="Pfam" id="PF13229">
    <property type="entry name" value="Beta_helix"/>
    <property type="match status" value="2"/>
</dbReference>
<dbReference type="SUPFAM" id="SSF56487">
    <property type="entry name" value="SRCR-like"/>
    <property type="match status" value="3"/>
</dbReference>
<dbReference type="EMBL" id="LSMT01000420">
    <property type="protein sequence ID" value="PFX18271.1"/>
    <property type="molecule type" value="Genomic_DNA"/>
</dbReference>
<feature type="disulfide bond" evidence="5">
    <location>
        <begin position="1252"/>
        <end position="1262"/>
    </location>
</feature>
<feature type="domain" description="SRCR" evidence="8">
    <location>
        <begin position="121"/>
        <end position="218"/>
    </location>
</feature>
<dbReference type="GO" id="GO:0045217">
    <property type="term" value="P:cell-cell junction maintenance"/>
    <property type="evidence" value="ECO:0007669"/>
    <property type="project" value="TreeGrafter"/>
</dbReference>
<organism evidence="9 10">
    <name type="scientific">Stylophora pistillata</name>
    <name type="common">Smooth cauliflower coral</name>
    <dbReference type="NCBI Taxonomy" id="50429"/>
    <lineage>
        <taxon>Eukaryota</taxon>
        <taxon>Metazoa</taxon>
        <taxon>Cnidaria</taxon>
        <taxon>Anthozoa</taxon>
        <taxon>Hexacorallia</taxon>
        <taxon>Scleractinia</taxon>
        <taxon>Astrocoeniina</taxon>
        <taxon>Pocilloporidae</taxon>
        <taxon>Stylophora</taxon>
    </lineage>
</organism>
<evidence type="ECO:0000256" key="4">
    <source>
        <dbReference type="ARBA" id="ARBA00023180"/>
    </source>
</evidence>
<keyword evidence="9" id="KW-0675">Receptor</keyword>
<evidence type="ECO:0000313" key="10">
    <source>
        <dbReference type="Proteomes" id="UP000225706"/>
    </source>
</evidence>
<dbReference type="Gene3D" id="2.160.20.10">
    <property type="entry name" value="Single-stranded right-handed beta-helix, Pectin lyase-like"/>
    <property type="match status" value="1"/>
</dbReference>
<dbReference type="InterPro" id="IPR036772">
    <property type="entry name" value="SRCR-like_dom_sf"/>
</dbReference>
<name>A0A2B4RKY8_STYPI</name>
<dbReference type="Pfam" id="PF00530">
    <property type="entry name" value="SRCR"/>
    <property type="match status" value="3"/>
</dbReference>
<evidence type="ECO:0000259" key="8">
    <source>
        <dbReference type="PROSITE" id="PS50287"/>
    </source>
</evidence>
<evidence type="ECO:0000259" key="7">
    <source>
        <dbReference type="PROSITE" id="PS50060"/>
    </source>
</evidence>
<dbReference type="SUPFAM" id="SSF51126">
    <property type="entry name" value="Pectin lyase-like"/>
    <property type="match status" value="2"/>
</dbReference>
<dbReference type="InterPro" id="IPR001190">
    <property type="entry name" value="SRCR"/>
</dbReference>
<keyword evidence="4" id="KW-0325">Glycoprotein</keyword>
<comment type="caution">
    <text evidence="5">Lacks conserved residue(s) required for the propagation of feature annotation.</text>
</comment>
<dbReference type="Gene3D" id="3.10.250.10">
    <property type="entry name" value="SRCR-like domain"/>
    <property type="match status" value="3"/>
</dbReference>
<dbReference type="SMART" id="SM00202">
    <property type="entry name" value="SR"/>
    <property type="match status" value="3"/>
</dbReference>
<dbReference type="FunFam" id="3.10.250.10:FF:000011">
    <property type="entry name" value="Scavenger receptor class A member 5"/>
    <property type="match status" value="1"/>
</dbReference>
<dbReference type="PROSITE" id="PS00420">
    <property type="entry name" value="SRCR_1"/>
    <property type="match status" value="1"/>
</dbReference>
<dbReference type="OrthoDB" id="73209at2759"/>
<dbReference type="InterPro" id="IPR013320">
    <property type="entry name" value="ConA-like_dom_sf"/>
</dbReference>
<dbReference type="Proteomes" id="UP000225706">
    <property type="component" value="Unassembled WGS sequence"/>
</dbReference>
<dbReference type="PANTHER" id="PTHR47653">
    <property type="entry name" value="PROTEIN BARK BEETLE"/>
    <property type="match status" value="1"/>
</dbReference>
<keyword evidence="2" id="KW-0677">Repeat</keyword>
<dbReference type="Gene3D" id="2.60.120.200">
    <property type="match status" value="1"/>
</dbReference>
<dbReference type="InterPro" id="IPR012334">
    <property type="entry name" value="Pectin_lyas_fold"/>
</dbReference>
<feature type="signal peptide" evidence="6">
    <location>
        <begin position="1"/>
        <end position="26"/>
    </location>
</feature>
<dbReference type="PRINTS" id="PR00258">
    <property type="entry name" value="SPERACTRCPTR"/>
</dbReference>
<dbReference type="GO" id="GO:0016020">
    <property type="term" value="C:membrane"/>
    <property type="evidence" value="ECO:0007669"/>
    <property type="project" value="InterPro"/>
</dbReference>
<dbReference type="InterPro" id="IPR039448">
    <property type="entry name" value="Beta_helix"/>
</dbReference>
<dbReference type="SUPFAM" id="SSF49899">
    <property type="entry name" value="Concanavalin A-like lectins/glucanases"/>
    <property type="match status" value="1"/>
</dbReference>
<dbReference type="SMART" id="SM00710">
    <property type="entry name" value="PbH1"/>
    <property type="match status" value="12"/>
</dbReference>
<evidence type="ECO:0000256" key="1">
    <source>
        <dbReference type="ARBA" id="ARBA00022729"/>
    </source>
</evidence>
<reference evidence="10" key="1">
    <citation type="journal article" date="2017" name="bioRxiv">
        <title>Comparative analysis of the genomes of Stylophora pistillata and Acropora digitifera provides evidence for extensive differences between species of corals.</title>
        <authorList>
            <person name="Voolstra C.R."/>
            <person name="Li Y."/>
            <person name="Liew Y.J."/>
            <person name="Baumgarten S."/>
            <person name="Zoccola D."/>
            <person name="Flot J.-F."/>
            <person name="Tambutte S."/>
            <person name="Allemand D."/>
            <person name="Aranda M."/>
        </authorList>
    </citation>
    <scope>NUCLEOTIDE SEQUENCE [LARGE SCALE GENOMIC DNA]</scope>
</reference>
<feature type="domain" description="SRCR" evidence="8">
    <location>
        <begin position="1180"/>
        <end position="1281"/>
    </location>
</feature>
<comment type="caution">
    <text evidence="9">The sequence shown here is derived from an EMBL/GenBank/DDBJ whole genome shotgun (WGS) entry which is preliminary data.</text>
</comment>
<evidence type="ECO:0000256" key="2">
    <source>
        <dbReference type="ARBA" id="ARBA00022737"/>
    </source>
</evidence>
<feature type="disulfide bond" evidence="5">
    <location>
        <begin position="187"/>
        <end position="197"/>
    </location>
</feature>
<sequence length="1858" mass="208968">MAVYSTAVMWEIIFLLFVKCITLTCASGTNIGGEIVVDTNLTLNGTPYVVTQDLIVAENATLSIQPGVQLHFDVAVSLKVKGSLVAKGDVLQRIVFTMNPTNNSVNSSYTTPLNLPYNERIRLRDGSSHQDGRLEIFMNGQWGTVCDDRWDISDTQVACRHVGFKEAKRFYTFGGGDGPIWLDDVDCYGREMSLLHCRHRGIGSHNCGHGEDVGIECQIQELSAKYPLWNGIEFIGSKKFRVIKYVDISQARKAISGDGFLPHLDHVIVKRSLYGVMTINGSYPLTISNSSIKDNFFAAIYLESHSGNVTIKNTAIENTTFGFQYSGITFDSVDVCSFRDCCSLVVLNCSLSDNRINAISLKDFVGKVEISKTIFSGNGMDGLTVERIYGRITVVGSHFINNNASGLRFWDSSFLPCKNRNEYEVNSTMVAKSPVTTSRPYCFLRGSSIGGSLDSLLTLSNADSPYDVRQDVVILTNGTLLIPKNVTLRFSPRSVMVVKGTLIVNGTENEKVRFSTKPYQEEFRLAGGAGPWEGRVEFLVDNTWSPVCVSYNRSFISESKVICQKLNLYYQTYWLHTPTEQGTGFVHNVICDENIDNDIVNCSANTWSYRPTCTGYTVHVTCQQYNWAGLHLAMTSHQSSLLYLEILDAGFAYRSDIQISGAALTIDLNHHNITNVLMNNSFGIGVQVVYQTLLHYKSLMPQSTISYTKSHGVLSYSPSLILTDINITRNDGNGFFFKSATRSLDTIHTFTTEMASRDIKKTLYICSRNKTFVPPKKVFYFGLETLEHSLQFRCQHVVETEPGYIIVIQQLYRSSYLNDYDMFLHVYNGVNMSLGTPFRMGSSSAENRLVFTSVNSSIFFYFFKRSGISEVINFLVYTVKESQTFMYFGGEIKIARANIANSLQSGTVSNSQLTVTNNSFRENYCKDNSVIAILQVHGYTTIEMNIFTKNRANSVALLQVMPDIHSSFDRTILAFKNNTLYDNLPNSETQYENARDSCGFVLSGMPWPYETEFYFNRFNNTQYLRELCVRAFATSERDVVNVTYNWWGGDSNSEVHQRISDYDEIYDFAVAIIWPILMFNAENLISLHQHDLPQKSNILSGRLFESLTLIPSQSPYFVASDFIVTENVTLTIEAGVTVKVNPRKSILVAGALHALGTFTKPVIFTVKEPTEERNKSHFPVRLVDGDFPWKGRAEVFYDNSWKPISVSNILVIRNITSLLCRQLGYVPSVVAEGKSDDIGQDTKGPWMVEVGCYGNETALQECSLYLIAPNKTTALPVVKCEGVPWGNVRFVPPRDENTSNLQSVLNHVQFSQCGNRHGAAVPAIEIVKSAPKIKFVTVKNCTSGGLRVLSPTTDIHLNHSTFINTGGTHRVRIYDSGSFGNLIVDKSYGSLNAYVDKDLFILRDTILLQWIGDTNSEIVIQVEDINVVDSPCTYDLGFCGWRTFNDTILGEPNITKTWKIHARWPFYIDDFTYLHYKGKVLLAGSDYYWDLTGGLAAMISPPITKQSQLCSFVYFYRLSDGDATLSVYIQTGTFPKIDHRLMWRSTDDYVWDWRKVVIDLPSDIDEYRLLLVARYNSSSYYHSRNYVAVDNLLLSGCSVKEHRISNSVFSGNLHQAIHYASATGSSDNPPYLTIERCKVTEGYFSNLNPKTSISLDIHDITFAITNNFISDNRFGGITVQSGQAEGTSSSRSLVFGNTLSNNENGTILELRKQRNAANYSLIHIKDNTFESNSGYGIRIVQVSDEACEIVNNFLYNNSGLHILDYQFYSPWQKGQEGRCELNTFYHNQGFLTVNSNGPTVYRRNIFENPSIMYEFRSTYWPVTNPIDASQNWWGSGNESSVSLRIYDKNDSYRLAAVE</sequence>
<dbReference type="PROSITE" id="PS50287">
    <property type="entry name" value="SRCR_2"/>
    <property type="match status" value="3"/>
</dbReference>
<proteinExistence type="predicted"/>
<dbReference type="InterPro" id="IPR000998">
    <property type="entry name" value="MAM_dom"/>
</dbReference>
<keyword evidence="1 6" id="KW-0732">Signal</keyword>
<evidence type="ECO:0000256" key="3">
    <source>
        <dbReference type="ARBA" id="ARBA00023157"/>
    </source>
</evidence>